<accession>A0A0A9DE13</accession>
<reference evidence="1" key="2">
    <citation type="journal article" date="2015" name="Data Brief">
        <title>Shoot transcriptome of the giant reed, Arundo donax.</title>
        <authorList>
            <person name="Barrero R.A."/>
            <person name="Guerrero F.D."/>
            <person name="Moolhuijzen P."/>
            <person name="Goolsby J.A."/>
            <person name="Tidwell J."/>
            <person name="Bellgard S.E."/>
            <person name="Bellgard M.I."/>
        </authorList>
    </citation>
    <scope>NUCLEOTIDE SEQUENCE</scope>
    <source>
        <tissue evidence="1">Shoot tissue taken approximately 20 cm above the soil surface</tissue>
    </source>
</reference>
<name>A0A0A9DE13_ARUDO</name>
<organism evidence="1">
    <name type="scientific">Arundo donax</name>
    <name type="common">Giant reed</name>
    <name type="synonym">Donax arundinaceus</name>
    <dbReference type="NCBI Taxonomy" id="35708"/>
    <lineage>
        <taxon>Eukaryota</taxon>
        <taxon>Viridiplantae</taxon>
        <taxon>Streptophyta</taxon>
        <taxon>Embryophyta</taxon>
        <taxon>Tracheophyta</taxon>
        <taxon>Spermatophyta</taxon>
        <taxon>Magnoliopsida</taxon>
        <taxon>Liliopsida</taxon>
        <taxon>Poales</taxon>
        <taxon>Poaceae</taxon>
        <taxon>PACMAD clade</taxon>
        <taxon>Arundinoideae</taxon>
        <taxon>Arundineae</taxon>
        <taxon>Arundo</taxon>
    </lineage>
</organism>
<reference evidence="1" key="1">
    <citation type="submission" date="2014-09" db="EMBL/GenBank/DDBJ databases">
        <authorList>
            <person name="Magalhaes I.L.F."/>
            <person name="Oliveira U."/>
            <person name="Santos F.R."/>
            <person name="Vidigal T.H.D.A."/>
            <person name="Brescovit A.D."/>
            <person name="Santos A.J."/>
        </authorList>
    </citation>
    <scope>NUCLEOTIDE SEQUENCE</scope>
    <source>
        <tissue evidence="1">Shoot tissue taken approximately 20 cm above the soil surface</tissue>
    </source>
</reference>
<dbReference type="AlphaFoldDB" id="A0A0A9DE13"/>
<proteinExistence type="predicted"/>
<sequence length="201" mass="20735">MNSLSTCFASSLVGAKTIAKGNFPGWNFSLWRIIASKMGIPKANVFPVPVLARPTISLPSIAGSRTALWMGNSLVMPFLASLSTILFEIPSLATSSPSFPAPPSAAFFSSSKNDPSSAANWGRAAAPEALVSRNPSHAGDEWNHAAAAGASGRGTAPSAAGCCWRRADASADTARRRRGAARRRTEYMAAAAGATAAAARV</sequence>
<dbReference type="EMBL" id="GBRH01214010">
    <property type="protein sequence ID" value="JAD83885.1"/>
    <property type="molecule type" value="Transcribed_RNA"/>
</dbReference>
<evidence type="ECO:0000313" key="1">
    <source>
        <dbReference type="EMBL" id="JAD83885.1"/>
    </source>
</evidence>
<protein>
    <submittedName>
        <fullName evidence="1">Uncharacterized protein</fullName>
    </submittedName>
</protein>